<name>A0A9J5Y7V1_SOLCO</name>
<dbReference type="EMBL" id="JACXVP010000007">
    <property type="protein sequence ID" value="KAG5595102.1"/>
    <property type="molecule type" value="Genomic_DNA"/>
</dbReference>
<proteinExistence type="predicted"/>
<sequence>MILMKVKIVSWNVRGLNDPNISGIVKRAVANKKVKYALEARGQEMVSLSRGIVVSGGERKVIGKLWQWFINLRVLDGPCQGILLLSDERSFKEALNKSTWIHDGDNGEIMKGFHGGNKAVSGRRACHERILEKTRKQSQARLVWIRVLGLPLQLWSNRGYKGDWVKIWRMVGDGAQESLEMGLN</sequence>
<dbReference type="AlphaFoldDB" id="A0A9J5Y7V1"/>
<dbReference type="Proteomes" id="UP000824120">
    <property type="component" value="Chromosome 7"/>
</dbReference>
<protein>
    <submittedName>
        <fullName evidence="1">Uncharacterized protein</fullName>
    </submittedName>
</protein>
<keyword evidence="2" id="KW-1185">Reference proteome</keyword>
<evidence type="ECO:0000313" key="1">
    <source>
        <dbReference type="EMBL" id="KAG5595102.1"/>
    </source>
</evidence>
<gene>
    <name evidence="1" type="ORF">H5410_036334</name>
</gene>
<organism evidence="1 2">
    <name type="scientific">Solanum commersonii</name>
    <name type="common">Commerson's wild potato</name>
    <name type="synonym">Commerson's nightshade</name>
    <dbReference type="NCBI Taxonomy" id="4109"/>
    <lineage>
        <taxon>Eukaryota</taxon>
        <taxon>Viridiplantae</taxon>
        <taxon>Streptophyta</taxon>
        <taxon>Embryophyta</taxon>
        <taxon>Tracheophyta</taxon>
        <taxon>Spermatophyta</taxon>
        <taxon>Magnoliopsida</taxon>
        <taxon>eudicotyledons</taxon>
        <taxon>Gunneridae</taxon>
        <taxon>Pentapetalae</taxon>
        <taxon>asterids</taxon>
        <taxon>lamiids</taxon>
        <taxon>Solanales</taxon>
        <taxon>Solanaceae</taxon>
        <taxon>Solanoideae</taxon>
        <taxon>Solaneae</taxon>
        <taxon>Solanum</taxon>
    </lineage>
</organism>
<reference evidence="1 2" key="1">
    <citation type="submission" date="2020-09" db="EMBL/GenBank/DDBJ databases">
        <title>De no assembly of potato wild relative species, Solanum commersonii.</title>
        <authorList>
            <person name="Cho K."/>
        </authorList>
    </citation>
    <scope>NUCLEOTIDE SEQUENCE [LARGE SCALE GENOMIC DNA]</scope>
    <source>
        <strain evidence="1">LZ3.2</strain>
        <tissue evidence="1">Leaf</tissue>
    </source>
</reference>
<evidence type="ECO:0000313" key="2">
    <source>
        <dbReference type="Proteomes" id="UP000824120"/>
    </source>
</evidence>
<accession>A0A9J5Y7V1</accession>
<comment type="caution">
    <text evidence="1">The sequence shown here is derived from an EMBL/GenBank/DDBJ whole genome shotgun (WGS) entry which is preliminary data.</text>
</comment>